<dbReference type="PANTHER" id="PTHR43798">
    <property type="entry name" value="MONOACYLGLYCEROL LIPASE"/>
    <property type="match status" value="1"/>
</dbReference>
<dbReference type="Pfam" id="PF00561">
    <property type="entry name" value="Abhydrolase_1"/>
    <property type="match status" value="1"/>
</dbReference>
<keyword evidence="2" id="KW-0378">Hydrolase</keyword>
<dbReference type="PRINTS" id="PR00412">
    <property type="entry name" value="EPOXHYDRLASE"/>
</dbReference>
<comment type="caution">
    <text evidence="2">The sequence shown here is derived from an EMBL/GenBank/DDBJ whole genome shotgun (WGS) entry which is preliminary data.</text>
</comment>
<name>A0ABN3DPN2_9ACTN</name>
<dbReference type="SUPFAM" id="SSF53474">
    <property type="entry name" value="alpha/beta-Hydrolases"/>
    <property type="match status" value="1"/>
</dbReference>
<dbReference type="Proteomes" id="UP001500305">
    <property type="component" value="Unassembled WGS sequence"/>
</dbReference>
<dbReference type="RefSeq" id="WP_344635870.1">
    <property type="nucleotide sequence ID" value="NZ_BAAATR010000006.1"/>
</dbReference>
<dbReference type="EMBL" id="BAAATR010000006">
    <property type="protein sequence ID" value="GAA2238630.1"/>
    <property type="molecule type" value="Genomic_DNA"/>
</dbReference>
<reference evidence="2 3" key="1">
    <citation type="journal article" date="2019" name="Int. J. Syst. Evol. Microbiol.">
        <title>The Global Catalogue of Microorganisms (GCM) 10K type strain sequencing project: providing services to taxonomists for standard genome sequencing and annotation.</title>
        <authorList>
            <consortium name="The Broad Institute Genomics Platform"/>
            <consortium name="The Broad Institute Genome Sequencing Center for Infectious Disease"/>
            <person name="Wu L."/>
            <person name="Ma J."/>
        </authorList>
    </citation>
    <scope>NUCLEOTIDE SEQUENCE [LARGE SCALE GENOMIC DNA]</scope>
    <source>
        <strain evidence="2 3">JCM 7356</strain>
    </source>
</reference>
<dbReference type="InterPro" id="IPR050266">
    <property type="entry name" value="AB_hydrolase_sf"/>
</dbReference>
<dbReference type="PANTHER" id="PTHR43798:SF33">
    <property type="entry name" value="HYDROLASE, PUTATIVE (AFU_ORTHOLOGUE AFUA_2G14860)-RELATED"/>
    <property type="match status" value="1"/>
</dbReference>
<proteinExistence type="predicted"/>
<sequence>MSHTAAPQPIDHVRAELDLAGRRLSYLDFGGPGRPLLALHGHLSEGRTFAALARALAPQWRIIAPDLRGHGDSDRTADYSREGYIADVVALIEHLGLGPLPVLGHSGGAITAYQLAARHPHLVSALINEEGAAAIPTGGPSPLAFVLGFPYTAPTREALLDALGPVAGPMIGGNLRRLPDGSWRLPFHPQDTVSSEEQVHGDHWDEWLAGDCPALLVTGTRLPCVDGELARAMAERRPGTQHVALDTDHFVHDGDPVGFAGAVREFLESLQA</sequence>
<accession>A0ABN3DPN2</accession>
<dbReference type="GO" id="GO:0016787">
    <property type="term" value="F:hydrolase activity"/>
    <property type="evidence" value="ECO:0007669"/>
    <property type="project" value="UniProtKB-KW"/>
</dbReference>
<evidence type="ECO:0000313" key="2">
    <source>
        <dbReference type="EMBL" id="GAA2238630.1"/>
    </source>
</evidence>
<dbReference type="Gene3D" id="3.40.50.1820">
    <property type="entry name" value="alpha/beta hydrolase"/>
    <property type="match status" value="1"/>
</dbReference>
<protein>
    <submittedName>
        <fullName evidence="2">Alpha/beta hydrolase</fullName>
    </submittedName>
</protein>
<organism evidence="2 3">
    <name type="scientific">Kitasatospora cystarginea</name>
    <dbReference type="NCBI Taxonomy" id="58350"/>
    <lineage>
        <taxon>Bacteria</taxon>
        <taxon>Bacillati</taxon>
        <taxon>Actinomycetota</taxon>
        <taxon>Actinomycetes</taxon>
        <taxon>Kitasatosporales</taxon>
        <taxon>Streptomycetaceae</taxon>
        <taxon>Kitasatospora</taxon>
    </lineage>
</organism>
<dbReference type="InterPro" id="IPR000073">
    <property type="entry name" value="AB_hydrolase_1"/>
</dbReference>
<evidence type="ECO:0000313" key="3">
    <source>
        <dbReference type="Proteomes" id="UP001500305"/>
    </source>
</evidence>
<dbReference type="InterPro" id="IPR000639">
    <property type="entry name" value="Epox_hydrolase-like"/>
</dbReference>
<gene>
    <name evidence="2" type="ORF">GCM10010430_19610</name>
</gene>
<dbReference type="PRINTS" id="PR00111">
    <property type="entry name" value="ABHYDROLASE"/>
</dbReference>
<dbReference type="InterPro" id="IPR029058">
    <property type="entry name" value="AB_hydrolase_fold"/>
</dbReference>
<keyword evidence="3" id="KW-1185">Reference proteome</keyword>
<evidence type="ECO:0000259" key="1">
    <source>
        <dbReference type="Pfam" id="PF00561"/>
    </source>
</evidence>
<feature type="domain" description="AB hydrolase-1" evidence="1">
    <location>
        <begin position="35"/>
        <end position="254"/>
    </location>
</feature>